<dbReference type="AlphaFoldDB" id="A0A2S8FV89"/>
<dbReference type="InterPro" id="IPR022764">
    <property type="entry name" value="Peptidase_S54_rhomboid_dom"/>
</dbReference>
<evidence type="ECO:0000256" key="5">
    <source>
        <dbReference type="ARBA" id="ARBA00022989"/>
    </source>
</evidence>
<evidence type="ECO:0000313" key="9">
    <source>
        <dbReference type="EMBL" id="PQO36073.1"/>
    </source>
</evidence>
<feature type="transmembrane region" description="Helical" evidence="7">
    <location>
        <begin position="164"/>
        <end position="186"/>
    </location>
</feature>
<dbReference type="InterPro" id="IPR035952">
    <property type="entry name" value="Rhomboid-like_sf"/>
</dbReference>
<dbReference type="SUPFAM" id="SSF144091">
    <property type="entry name" value="Rhomboid-like"/>
    <property type="match status" value="1"/>
</dbReference>
<name>A0A2S8FV89_9BACT</name>
<dbReference type="GO" id="GO:0004252">
    <property type="term" value="F:serine-type endopeptidase activity"/>
    <property type="evidence" value="ECO:0007669"/>
    <property type="project" value="InterPro"/>
</dbReference>
<evidence type="ECO:0000256" key="4">
    <source>
        <dbReference type="ARBA" id="ARBA00022801"/>
    </source>
</evidence>
<keyword evidence="5 7" id="KW-1133">Transmembrane helix</keyword>
<evidence type="ECO:0000256" key="1">
    <source>
        <dbReference type="ARBA" id="ARBA00004141"/>
    </source>
</evidence>
<feature type="transmembrane region" description="Helical" evidence="7">
    <location>
        <begin position="237"/>
        <end position="258"/>
    </location>
</feature>
<evidence type="ECO:0000256" key="2">
    <source>
        <dbReference type="ARBA" id="ARBA00009045"/>
    </source>
</evidence>
<evidence type="ECO:0000313" key="10">
    <source>
        <dbReference type="Proteomes" id="UP000238322"/>
    </source>
</evidence>
<keyword evidence="4" id="KW-0378">Hydrolase</keyword>
<comment type="subcellular location">
    <subcellularLocation>
        <location evidence="1">Membrane</location>
        <topology evidence="1">Multi-pass membrane protein</topology>
    </subcellularLocation>
</comment>
<dbReference type="GO" id="GO:0016020">
    <property type="term" value="C:membrane"/>
    <property type="evidence" value="ECO:0007669"/>
    <property type="project" value="UniProtKB-SubCell"/>
</dbReference>
<gene>
    <name evidence="9" type="ORF">C5Y83_09110</name>
</gene>
<evidence type="ECO:0000256" key="7">
    <source>
        <dbReference type="SAM" id="Phobius"/>
    </source>
</evidence>
<dbReference type="GO" id="GO:0006508">
    <property type="term" value="P:proteolysis"/>
    <property type="evidence" value="ECO:0007669"/>
    <property type="project" value="UniProtKB-KW"/>
</dbReference>
<feature type="transmembrane region" description="Helical" evidence="7">
    <location>
        <begin position="193"/>
        <end position="217"/>
    </location>
</feature>
<keyword evidence="6 7" id="KW-0472">Membrane</keyword>
<comment type="caution">
    <text evidence="9">The sequence shown here is derived from an EMBL/GenBank/DDBJ whole genome shotgun (WGS) entry which is preliminary data.</text>
</comment>
<feature type="domain" description="Peptidase S54 rhomboid" evidence="8">
    <location>
        <begin position="102"/>
        <end position="253"/>
    </location>
</feature>
<dbReference type="EMBL" id="PUHY01000006">
    <property type="protein sequence ID" value="PQO36073.1"/>
    <property type="molecule type" value="Genomic_DNA"/>
</dbReference>
<feature type="transmembrane region" description="Helical" evidence="7">
    <location>
        <begin position="16"/>
        <end position="39"/>
    </location>
</feature>
<evidence type="ECO:0000256" key="6">
    <source>
        <dbReference type="ARBA" id="ARBA00023136"/>
    </source>
</evidence>
<reference evidence="9 10" key="1">
    <citation type="submission" date="2018-02" db="EMBL/GenBank/DDBJ databases">
        <title>Comparative genomes isolates from brazilian mangrove.</title>
        <authorList>
            <person name="Araujo J.E."/>
            <person name="Taketani R.G."/>
            <person name="Silva M.C.P."/>
            <person name="Loureco M.V."/>
            <person name="Andreote F.D."/>
        </authorList>
    </citation>
    <scope>NUCLEOTIDE SEQUENCE [LARGE SCALE GENOMIC DNA]</scope>
    <source>
        <strain evidence="9 10">Hex-1 MGV</strain>
    </source>
</reference>
<organism evidence="9 10">
    <name type="scientific">Blastopirellula marina</name>
    <dbReference type="NCBI Taxonomy" id="124"/>
    <lineage>
        <taxon>Bacteria</taxon>
        <taxon>Pseudomonadati</taxon>
        <taxon>Planctomycetota</taxon>
        <taxon>Planctomycetia</taxon>
        <taxon>Pirellulales</taxon>
        <taxon>Pirellulaceae</taxon>
        <taxon>Blastopirellula</taxon>
    </lineage>
</organism>
<evidence type="ECO:0000256" key="3">
    <source>
        <dbReference type="ARBA" id="ARBA00022692"/>
    </source>
</evidence>
<dbReference type="InterPro" id="IPR050925">
    <property type="entry name" value="Rhomboid_protease_S54"/>
</dbReference>
<feature type="transmembrane region" description="Helical" evidence="7">
    <location>
        <begin position="138"/>
        <end position="158"/>
    </location>
</feature>
<proteinExistence type="inferred from homology"/>
<dbReference type="OrthoDB" id="9813074at2"/>
<dbReference type="Gene3D" id="1.20.1540.10">
    <property type="entry name" value="Rhomboid-like"/>
    <property type="match status" value="1"/>
</dbReference>
<accession>A0A2S8FV89</accession>
<feature type="transmembrane region" description="Helical" evidence="7">
    <location>
        <begin position="99"/>
        <end position="126"/>
    </location>
</feature>
<dbReference type="PANTHER" id="PTHR43731">
    <property type="entry name" value="RHOMBOID PROTEASE"/>
    <property type="match status" value="1"/>
</dbReference>
<evidence type="ECO:0000259" key="8">
    <source>
        <dbReference type="Pfam" id="PF01694"/>
    </source>
</evidence>
<sequence>MLFPLVDENPTRRPPVVTIGLIAINTLLLLATVGFSSVAHNRLFIEYGFVPERLTSAITTHENVVVDLRDLLGNDPRSREVLEQSKVDTRMVLSGNLPAVAMTVFTSMFLHAGFMHLIGNMWFLWIFGNNVEDRLGHVPFLLFYLVGGVFAALTHWSATTGVGAMLPTVGASGAVAVVLGAYAVTYPKAQIRCLLFIFVIFLFVDLPAVAVLGIWMAGQIIEGFGALHLDIDGGVAWWAHIGGFVFGMAVMPLLTLLIPDTTYQSVLTQERSFQFDPRKHDNFRY</sequence>
<dbReference type="Pfam" id="PF01694">
    <property type="entry name" value="Rhomboid"/>
    <property type="match status" value="1"/>
</dbReference>
<keyword evidence="9" id="KW-0645">Protease</keyword>
<protein>
    <submittedName>
        <fullName evidence="9">Rhomboid family intramembrane serine protease</fullName>
    </submittedName>
</protein>
<dbReference type="PANTHER" id="PTHR43731:SF14">
    <property type="entry name" value="PRESENILIN-ASSOCIATED RHOMBOID-LIKE PROTEIN, MITOCHONDRIAL"/>
    <property type="match status" value="1"/>
</dbReference>
<dbReference type="RefSeq" id="WP_105329362.1">
    <property type="nucleotide sequence ID" value="NZ_PUHY01000006.1"/>
</dbReference>
<comment type="similarity">
    <text evidence="2">Belongs to the peptidase S54 family.</text>
</comment>
<keyword evidence="3 7" id="KW-0812">Transmembrane</keyword>
<dbReference type="Proteomes" id="UP000238322">
    <property type="component" value="Unassembled WGS sequence"/>
</dbReference>